<evidence type="ECO:0000313" key="1">
    <source>
        <dbReference type="EMBL" id="KIL69131.1"/>
    </source>
</evidence>
<name>A0A0C2XI41_AMAMK</name>
<sequence>MTYKYLNVNSGSSSVNPPNQRSFTVRAGGRHYHCQLATVIPPQNHPMIYRQCRISN</sequence>
<reference evidence="1 2" key="1">
    <citation type="submission" date="2014-04" db="EMBL/GenBank/DDBJ databases">
        <title>Evolutionary Origins and Diversification of the Mycorrhizal Mutualists.</title>
        <authorList>
            <consortium name="DOE Joint Genome Institute"/>
            <consortium name="Mycorrhizal Genomics Consortium"/>
            <person name="Kohler A."/>
            <person name="Kuo A."/>
            <person name="Nagy L.G."/>
            <person name="Floudas D."/>
            <person name="Copeland A."/>
            <person name="Barry K.W."/>
            <person name="Cichocki N."/>
            <person name="Veneault-Fourrey C."/>
            <person name="LaButti K."/>
            <person name="Lindquist E.A."/>
            <person name="Lipzen A."/>
            <person name="Lundell T."/>
            <person name="Morin E."/>
            <person name="Murat C."/>
            <person name="Riley R."/>
            <person name="Ohm R."/>
            <person name="Sun H."/>
            <person name="Tunlid A."/>
            <person name="Henrissat B."/>
            <person name="Grigoriev I.V."/>
            <person name="Hibbett D.S."/>
            <person name="Martin F."/>
        </authorList>
    </citation>
    <scope>NUCLEOTIDE SEQUENCE [LARGE SCALE GENOMIC DNA]</scope>
    <source>
        <strain evidence="1 2">Koide BX008</strain>
    </source>
</reference>
<accession>A0A0C2XI41</accession>
<evidence type="ECO:0000313" key="2">
    <source>
        <dbReference type="Proteomes" id="UP000054549"/>
    </source>
</evidence>
<dbReference type="InParanoid" id="A0A0C2XI41"/>
<gene>
    <name evidence="1" type="ORF">M378DRAFT_766007</name>
</gene>
<organism evidence="1 2">
    <name type="scientific">Amanita muscaria (strain Koide BX008)</name>
    <dbReference type="NCBI Taxonomy" id="946122"/>
    <lineage>
        <taxon>Eukaryota</taxon>
        <taxon>Fungi</taxon>
        <taxon>Dikarya</taxon>
        <taxon>Basidiomycota</taxon>
        <taxon>Agaricomycotina</taxon>
        <taxon>Agaricomycetes</taxon>
        <taxon>Agaricomycetidae</taxon>
        <taxon>Agaricales</taxon>
        <taxon>Pluteineae</taxon>
        <taxon>Amanitaceae</taxon>
        <taxon>Amanita</taxon>
    </lineage>
</organism>
<keyword evidence="2" id="KW-1185">Reference proteome</keyword>
<dbReference type="AlphaFoldDB" id="A0A0C2XI41"/>
<dbReference type="EMBL" id="KN818226">
    <property type="protein sequence ID" value="KIL69131.1"/>
    <property type="molecule type" value="Genomic_DNA"/>
</dbReference>
<protein>
    <submittedName>
        <fullName evidence="1">Uncharacterized protein</fullName>
    </submittedName>
</protein>
<proteinExistence type="predicted"/>
<dbReference type="HOGENOM" id="CLU_3013722_0_0_1"/>
<dbReference type="Proteomes" id="UP000054549">
    <property type="component" value="Unassembled WGS sequence"/>
</dbReference>